<name>A0ABP5K160_9ACTN</name>
<keyword evidence="3" id="KW-1185">Reference proteome</keyword>
<dbReference type="InterPro" id="IPR043777">
    <property type="entry name" value="DUF5719"/>
</dbReference>
<dbReference type="Pfam" id="PF18986">
    <property type="entry name" value="DUF5719"/>
    <property type="match status" value="1"/>
</dbReference>
<evidence type="ECO:0000313" key="2">
    <source>
        <dbReference type="EMBL" id="GAA2125687.1"/>
    </source>
</evidence>
<dbReference type="RefSeq" id="WP_344303925.1">
    <property type="nucleotide sequence ID" value="NZ_BAAAQQ010000011.1"/>
</dbReference>
<organism evidence="2 3">
    <name type="scientific">Nocardioides bigeumensis</name>
    <dbReference type="NCBI Taxonomy" id="433657"/>
    <lineage>
        <taxon>Bacteria</taxon>
        <taxon>Bacillati</taxon>
        <taxon>Actinomycetota</taxon>
        <taxon>Actinomycetes</taxon>
        <taxon>Propionibacteriales</taxon>
        <taxon>Nocardioidaceae</taxon>
        <taxon>Nocardioides</taxon>
    </lineage>
</organism>
<accession>A0ABP5K160</accession>
<sequence length="461" mass="47231">MSEQPRGLRSRIGPAVVLSVVVPLAALGASLLVRTEQPAVHSADPEATALSRVTLGCPSSRTNATAEVEIASSLAEEDGEVGVDPLTDDQQDLPVRAGAITSTAAAATDGAVVIVGDDTWAPGLLAARLSPSAATSCTEPQPDAWFAGVGARPGHRSVVELVNPDPGPAVVDLTLFAPTGPIDAEGFRGLRVPGRSTIALDLSEQVPRRTELGLHVEVSRGRLAASVWDAADRLGTAPASGDWLAPQAESLTSGILLGLPRGDGTRRLALVNGGDDETRVSLRVVSPESTFAPEGLDEIRVPPQSIRSISIDAVLAPQVRAGALGILVESTGPVAAALQTFVGSDLAPISVGPVIEARGAVLAPPGPKELLVAGAERPGVAVVVSRSADGTELSDERVEIGPDRGVRVKLPDRAMYVSLELERTPVVASVFVHGTDGGSAVLPLHEVRATGLVPAVRPALP</sequence>
<keyword evidence="1" id="KW-1133">Transmembrane helix</keyword>
<evidence type="ECO:0000256" key="1">
    <source>
        <dbReference type="SAM" id="Phobius"/>
    </source>
</evidence>
<dbReference type="Proteomes" id="UP001500575">
    <property type="component" value="Unassembled WGS sequence"/>
</dbReference>
<dbReference type="EMBL" id="BAAAQQ010000011">
    <property type="protein sequence ID" value="GAA2125687.1"/>
    <property type="molecule type" value="Genomic_DNA"/>
</dbReference>
<evidence type="ECO:0000313" key="3">
    <source>
        <dbReference type="Proteomes" id="UP001500575"/>
    </source>
</evidence>
<feature type="transmembrane region" description="Helical" evidence="1">
    <location>
        <begin position="12"/>
        <end position="33"/>
    </location>
</feature>
<evidence type="ECO:0008006" key="4">
    <source>
        <dbReference type="Google" id="ProtNLM"/>
    </source>
</evidence>
<keyword evidence="1" id="KW-0472">Membrane</keyword>
<protein>
    <recommendedName>
        <fullName evidence="4">Secreted protein</fullName>
    </recommendedName>
</protein>
<proteinExistence type="predicted"/>
<gene>
    <name evidence="2" type="ORF">GCM10009843_23650</name>
</gene>
<comment type="caution">
    <text evidence="2">The sequence shown here is derived from an EMBL/GenBank/DDBJ whole genome shotgun (WGS) entry which is preliminary data.</text>
</comment>
<keyword evidence="1" id="KW-0812">Transmembrane</keyword>
<reference evidence="3" key="1">
    <citation type="journal article" date="2019" name="Int. J. Syst. Evol. Microbiol.">
        <title>The Global Catalogue of Microorganisms (GCM) 10K type strain sequencing project: providing services to taxonomists for standard genome sequencing and annotation.</title>
        <authorList>
            <consortium name="The Broad Institute Genomics Platform"/>
            <consortium name="The Broad Institute Genome Sequencing Center for Infectious Disease"/>
            <person name="Wu L."/>
            <person name="Ma J."/>
        </authorList>
    </citation>
    <scope>NUCLEOTIDE SEQUENCE [LARGE SCALE GENOMIC DNA]</scope>
    <source>
        <strain evidence="3">JCM 16021</strain>
    </source>
</reference>